<dbReference type="SUPFAM" id="SSF51197">
    <property type="entry name" value="Clavaminate synthase-like"/>
    <property type="match status" value="1"/>
</dbReference>
<dbReference type="Gene3D" id="2.60.120.10">
    <property type="entry name" value="Jelly Rolls"/>
    <property type="match status" value="1"/>
</dbReference>
<reference evidence="2 3" key="1">
    <citation type="submission" date="2018-06" db="EMBL/GenBank/DDBJ databases">
        <title>Genomic Encyclopedia of Type Strains, Phase IV (KMG-IV): sequencing the most valuable type-strain genomes for metagenomic binning, comparative biology and taxonomic classification.</title>
        <authorList>
            <person name="Goeker M."/>
        </authorList>
    </citation>
    <scope>NUCLEOTIDE SEQUENCE [LARGE SCALE GENOMIC DNA]</scope>
    <source>
        <strain evidence="2 3">DSM 24032</strain>
    </source>
</reference>
<dbReference type="SMART" id="SM00558">
    <property type="entry name" value="JmjC"/>
    <property type="match status" value="1"/>
</dbReference>
<evidence type="ECO:0000313" key="3">
    <source>
        <dbReference type="Proteomes" id="UP000253083"/>
    </source>
</evidence>
<dbReference type="PANTHER" id="PTHR12461">
    <property type="entry name" value="HYPOXIA-INDUCIBLE FACTOR 1 ALPHA INHIBITOR-RELATED"/>
    <property type="match status" value="1"/>
</dbReference>
<dbReference type="Pfam" id="PF13621">
    <property type="entry name" value="Cupin_8"/>
    <property type="match status" value="1"/>
</dbReference>
<dbReference type="PROSITE" id="PS51184">
    <property type="entry name" value="JMJC"/>
    <property type="match status" value="1"/>
</dbReference>
<keyword evidence="3" id="KW-1185">Reference proteome</keyword>
<feature type="domain" description="JmjC" evidence="1">
    <location>
        <begin position="134"/>
        <end position="284"/>
    </location>
</feature>
<dbReference type="InterPro" id="IPR003347">
    <property type="entry name" value="JmjC_dom"/>
</dbReference>
<dbReference type="InterPro" id="IPR014710">
    <property type="entry name" value="RmlC-like_jellyroll"/>
</dbReference>
<proteinExistence type="predicted"/>
<dbReference type="Proteomes" id="UP000253083">
    <property type="component" value="Unassembled WGS sequence"/>
</dbReference>
<dbReference type="AlphaFoldDB" id="A0A395JPF4"/>
<sequence length="348" mass="39112">MSKSTNNNEPLSSASLPAVTEYSDASVDTLIEQILPAGQPAVLRGFAAEWPAVHEAVKGPDNAYKYLHDRAQPHATELYSLDKKWRGELTYTEDLQDVTFSAVAADFGTALKQIFDASLHGDADYYCGSVEAHKALKNFTEHNRFPWLDKSIVPRIWLGNDIEVATHYDVSDNLACVIAGRRRFTLFPPEQIANLYIGPIDYTLAGRPASLVSLRQPDLDKYPRFKTAMQHAVVAELGPGDVLFIPSLWWHHVASSGGFNVLLNYWWANSRFGGNAAYEAMIHGLMTVSALPPEQRLAWRAFFDHYVFRPDGDPAEHIPEHRHGVLGKMIPARYAKIKQYLYKSMRLK</sequence>
<dbReference type="InterPro" id="IPR041667">
    <property type="entry name" value="Cupin_8"/>
</dbReference>
<comment type="caution">
    <text evidence="2">The sequence shown here is derived from an EMBL/GenBank/DDBJ whole genome shotgun (WGS) entry which is preliminary data.</text>
</comment>
<dbReference type="RefSeq" id="WP_170132070.1">
    <property type="nucleotide sequence ID" value="NZ_QNRT01000002.1"/>
</dbReference>
<name>A0A395JPF4_9GAMM</name>
<evidence type="ECO:0000259" key="1">
    <source>
        <dbReference type="PROSITE" id="PS51184"/>
    </source>
</evidence>
<dbReference type="EMBL" id="QNRT01000002">
    <property type="protein sequence ID" value="RBP51677.1"/>
    <property type="molecule type" value="Genomic_DNA"/>
</dbReference>
<evidence type="ECO:0000313" key="2">
    <source>
        <dbReference type="EMBL" id="RBP51677.1"/>
    </source>
</evidence>
<protein>
    <submittedName>
        <fullName evidence="2">Cupin-like protein</fullName>
    </submittedName>
</protein>
<dbReference type="PANTHER" id="PTHR12461:SF105">
    <property type="entry name" value="HYPOXIA-INDUCIBLE FACTOR 1-ALPHA INHIBITOR"/>
    <property type="match status" value="1"/>
</dbReference>
<gene>
    <name evidence="2" type="ORF">DFR28_1021109</name>
</gene>
<dbReference type="InParanoid" id="A0A395JPF4"/>
<organism evidence="2 3">
    <name type="scientific">Arenicella xantha</name>
    <dbReference type="NCBI Taxonomy" id="644221"/>
    <lineage>
        <taxon>Bacteria</taxon>
        <taxon>Pseudomonadati</taxon>
        <taxon>Pseudomonadota</taxon>
        <taxon>Gammaproteobacteria</taxon>
        <taxon>Arenicellales</taxon>
        <taxon>Arenicellaceae</taxon>
        <taxon>Arenicella</taxon>
    </lineage>
</organism>
<accession>A0A395JPF4</accession>